<dbReference type="Proteomes" id="UP001310386">
    <property type="component" value="Unassembled WGS sequence"/>
</dbReference>
<comment type="caution">
    <text evidence="1">The sequence shown here is derived from an EMBL/GenBank/DDBJ whole genome shotgun (WGS) entry which is preliminary data.</text>
</comment>
<dbReference type="GO" id="GO:0016301">
    <property type="term" value="F:kinase activity"/>
    <property type="evidence" value="ECO:0007669"/>
    <property type="project" value="UniProtKB-KW"/>
</dbReference>
<keyword evidence="1" id="KW-0418">Kinase</keyword>
<dbReference type="RefSeq" id="WP_371752192.1">
    <property type="nucleotide sequence ID" value="NZ_JAYJLD010000001.1"/>
</dbReference>
<proteinExistence type="predicted"/>
<sequence length="351" mass="41692">MGLPFRHIVIQHDEQMALEENIWSPKYVNAYLLKGNVREPIQLRYRGGHTREYPKRSYEIVRGNETIHLNAEYDDPSLIRNALSFQFFEWIGVPCPKAHHCQLILNEQSQGVYLEIEAVDSNFFRQRKIPVQSIIYAVNGKANFSLINPDTNERKASLFKGYDLVKGKDSDRQRFKLFILKLNTLKNLQLYKYLSANLDIENYLHWLAGVVFTGNYDGFDQNYAIYLHKIKRYYRIIPWDYEGTWGRNCYGKRVDSDLVRVAGYNRLTKNLLAFTRVRRRYKEILKEILAKTFTVKKISPGIYQMYREIAPYIYRDNARKWPFHVFEEEPALIQNYIHERRKIIAKALSEL</sequence>
<dbReference type="Pfam" id="PF08757">
    <property type="entry name" value="CotH"/>
    <property type="match status" value="1"/>
</dbReference>
<accession>A0ABU5ZC32</accession>
<name>A0ABU5ZC32_9BACL</name>
<organism evidence="1 2">
    <name type="scientific">Ferviditalea candida</name>
    <dbReference type="NCBI Taxonomy" id="3108399"/>
    <lineage>
        <taxon>Bacteria</taxon>
        <taxon>Bacillati</taxon>
        <taxon>Bacillota</taxon>
        <taxon>Bacilli</taxon>
        <taxon>Bacillales</taxon>
        <taxon>Paenibacillaceae</taxon>
        <taxon>Ferviditalea</taxon>
    </lineage>
</organism>
<gene>
    <name evidence="1" type="ORF">VF724_00145</name>
</gene>
<protein>
    <submittedName>
        <fullName evidence="1">CotH kinase family protein</fullName>
    </submittedName>
</protein>
<keyword evidence="2" id="KW-1185">Reference proteome</keyword>
<dbReference type="PANTHER" id="PTHR40050:SF1">
    <property type="entry name" value="INNER SPORE COAT PROTEIN H"/>
    <property type="match status" value="1"/>
</dbReference>
<evidence type="ECO:0000313" key="1">
    <source>
        <dbReference type="EMBL" id="MEB3100077.1"/>
    </source>
</evidence>
<keyword evidence="1" id="KW-0808">Transferase</keyword>
<dbReference type="EMBL" id="JAYJLD010000001">
    <property type="protein sequence ID" value="MEB3100077.1"/>
    <property type="molecule type" value="Genomic_DNA"/>
</dbReference>
<dbReference type="PANTHER" id="PTHR40050">
    <property type="entry name" value="INNER SPORE COAT PROTEIN H"/>
    <property type="match status" value="1"/>
</dbReference>
<reference evidence="1" key="1">
    <citation type="submission" date="2023-12" db="EMBL/GenBank/DDBJ databases">
        <title>Fervidustalea candida gen. nov., sp. nov., a novel member of the family Paenibacillaceae isolated from a geothermal area.</title>
        <authorList>
            <person name="Li W.-J."/>
            <person name="Jiao J.-Y."/>
            <person name="Chen Y."/>
        </authorList>
    </citation>
    <scope>NUCLEOTIDE SEQUENCE</scope>
    <source>
        <strain evidence="1">SYSU GA230002</strain>
    </source>
</reference>
<evidence type="ECO:0000313" key="2">
    <source>
        <dbReference type="Proteomes" id="UP001310386"/>
    </source>
</evidence>
<dbReference type="InterPro" id="IPR014867">
    <property type="entry name" value="Spore_coat_CotH_CotH2/3/7"/>
</dbReference>